<keyword evidence="2" id="KW-0012">Acyltransferase</keyword>
<dbReference type="VEuPathDB" id="VectorBase:ISCP_024153"/>
<dbReference type="OrthoDB" id="1081007at2759"/>
<accession>B7PWA5</accession>
<dbReference type="GO" id="GO:0006751">
    <property type="term" value="P:glutathione catabolic process"/>
    <property type="evidence" value="ECO:0007669"/>
    <property type="project" value="InterPro"/>
</dbReference>
<keyword evidence="2" id="KW-0808">Transferase</keyword>
<protein>
    <submittedName>
        <fullName evidence="2">Gamma glutamyl transpeptidase, putative</fullName>
        <ecNumber evidence="2">2.3.2.2</ecNumber>
    </submittedName>
</protein>
<dbReference type="PANTHER" id="PTHR11686:SF9">
    <property type="entry name" value="RE13973P"/>
    <property type="match status" value="1"/>
</dbReference>
<dbReference type="InterPro" id="IPR029055">
    <property type="entry name" value="Ntn_hydrolases_N"/>
</dbReference>
<gene>
    <name evidence="2" type="ORF">IscW_ISCW007360</name>
</gene>
<reference evidence="2" key="1">
    <citation type="submission" date="2008-03" db="EMBL/GenBank/DDBJ databases">
        <title>Annotation of Ixodes scapularis.</title>
        <authorList>
            <consortium name="Ixodes scapularis Genome Project Consortium"/>
            <person name="Caler E."/>
            <person name="Hannick L.I."/>
            <person name="Bidwell S."/>
            <person name="Joardar V."/>
            <person name="Thiagarajan M."/>
            <person name="Amedeo P."/>
            <person name="Galinsky K.J."/>
            <person name="Schobel S."/>
            <person name="Inman J."/>
            <person name="Hostetler J."/>
            <person name="Miller J."/>
            <person name="Hammond M."/>
            <person name="Megy K."/>
            <person name="Lawson D."/>
            <person name="Kodira C."/>
            <person name="Sutton G."/>
            <person name="Meyer J."/>
            <person name="Hill C.A."/>
            <person name="Birren B."/>
            <person name="Nene V."/>
            <person name="Collins F."/>
            <person name="Alarcon-Chaidez F."/>
            <person name="Wikel S."/>
            <person name="Strausberg R."/>
        </authorList>
    </citation>
    <scope>NUCLEOTIDE SEQUENCE [LARGE SCALE GENOMIC DNA]</scope>
    <source>
        <strain evidence="2">Wikel colony</strain>
    </source>
</reference>
<dbReference type="InterPro" id="IPR000101">
    <property type="entry name" value="GGT_peptidase"/>
</dbReference>
<dbReference type="PANTHER" id="PTHR11686">
    <property type="entry name" value="GAMMA GLUTAMYL TRANSPEPTIDASE"/>
    <property type="match status" value="1"/>
</dbReference>
<evidence type="ECO:0000256" key="1">
    <source>
        <dbReference type="SAM" id="SignalP"/>
    </source>
</evidence>
<dbReference type="PaxDb" id="6945-B7PWA5"/>
<dbReference type="GO" id="GO:0036374">
    <property type="term" value="F:glutathione hydrolase activity"/>
    <property type="evidence" value="ECO:0007669"/>
    <property type="project" value="InterPro"/>
</dbReference>
<proteinExistence type="predicted"/>
<keyword evidence="1" id="KW-0732">Signal</keyword>
<evidence type="ECO:0000313" key="2">
    <source>
        <dbReference type="EMBL" id="EEC10877.1"/>
    </source>
</evidence>
<dbReference type="EMBL" id="DS806901">
    <property type="protein sequence ID" value="EEC10877.1"/>
    <property type="molecule type" value="Genomic_DNA"/>
</dbReference>
<feature type="non-terminal residue" evidence="2">
    <location>
        <position position="99"/>
    </location>
</feature>
<dbReference type="EC" id="2.3.2.2" evidence="2"/>
<feature type="signal peptide" evidence="1">
    <location>
        <begin position="1"/>
        <end position="20"/>
    </location>
</feature>
<name>B7PWA5_IXOSC</name>
<dbReference type="SUPFAM" id="SSF56235">
    <property type="entry name" value="N-terminal nucleophile aminohydrolases (Ntn hydrolases)"/>
    <property type="match status" value="1"/>
</dbReference>
<dbReference type="HOGENOM" id="CLU_2339481_0_0_1"/>
<dbReference type="Pfam" id="PF01019">
    <property type="entry name" value="G_glu_transpept"/>
    <property type="match status" value="1"/>
</dbReference>
<organism>
    <name type="scientific">Ixodes scapularis</name>
    <name type="common">Black-legged tick</name>
    <name type="synonym">Deer tick</name>
    <dbReference type="NCBI Taxonomy" id="6945"/>
    <lineage>
        <taxon>Eukaryota</taxon>
        <taxon>Metazoa</taxon>
        <taxon>Ecdysozoa</taxon>
        <taxon>Arthropoda</taxon>
        <taxon>Chelicerata</taxon>
        <taxon>Arachnida</taxon>
        <taxon>Acari</taxon>
        <taxon>Parasitiformes</taxon>
        <taxon>Ixodida</taxon>
        <taxon>Ixodoidea</taxon>
        <taxon>Ixodidae</taxon>
        <taxon>Ixodinae</taxon>
        <taxon>Ixodes</taxon>
    </lineage>
</organism>
<dbReference type="GO" id="GO:0103068">
    <property type="term" value="F:leukotriene C4 gamma-glutamyl transferase activity"/>
    <property type="evidence" value="ECO:0007669"/>
    <property type="project" value="UniProtKB-EC"/>
</dbReference>
<dbReference type="VEuPathDB" id="VectorBase:ISCI007360"/>
<dbReference type="AlphaFoldDB" id="B7PWA5"/>
<feature type="chain" id="PRO_5002861534" evidence="1">
    <location>
        <begin position="21"/>
        <end position="99"/>
    </location>
</feature>
<dbReference type="VEuPathDB" id="VectorBase:ISCW007360"/>
<sequence length="99" mass="9871">MVAALRSAVLLVALLGASEGHRGCSGCSSAAEPSPSVLGNYSQWAVATDAAPCANVSRRIRQKGGTLADAAVATLLCMGVVLPESMGIGGGFLATVVKR</sequence>